<dbReference type="EMBL" id="CM029038">
    <property type="protein sequence ID" value="KAG2655157.1"/>
    <property type="molecule type" value="Genomic_DNA"/>
</dbReference>
<sequence>MLDDAYNNKGVSGHPQPARQRHHYSIGWPAPWRTRHGCVSVSSVLRDSEREEEETKGRPAAARQPPPRRSVETSIGEDESVRAGGHIFAGPCAPARAAAGIGGRRSRREAATAAGAGGGRNSGKEEERRLKDRGQCPCRGTRSVTSTRSAAATSTARPTSTTRRPSSMASPWPASF</sequence>
<protein>
    <submittedName>
        <fullName evidence="2">Uncharacterized protein</fullName>
    </submittedName>
</protein>
<evidence type="ECO:0000313" key="3">
    <source>
        <dbReference type="Proteomes" id="UP000823388"/>
    </source>
</evidence>
<evidence type="ECO:0000313" key="2">
    <source>
        <dbReference type="EMBL" id="KAG2655157.1"/>
    </source>
</evidence>
<proteinExistence type="predicted"/>
<feature type="compositionally biased region" description="Low complexity" evidence="1">
    <location>
        <begin position="141"/>
        <end position="176"/>
    </location>
</feature>
<feature type="region of interest" description="Disordered" evidence="1">
    <location>
        <begin position="1"/>
        <end position="22"/>
    </location>
</feature>
<accession>A0A8T0X8A2</accession>
<dbReference type="AlphaFoldDB" id="A0A8T0X8A2"/>
<feature type="compositionally biased region" description="Low complexity" evidence="1">
    <location>
        <begin position="89"/>
        <end position="99"/>
    </location>
</feature>
<dbReference type="Proteomes" id="UP000823388">
    <property type="component" value="Chromosome 1N"/>
</dbReference>
<evidence type="ECO:0000256" key="1">
    <source>
        <dbReference type="SAM" id="MobiDB-lite"/>
    </source>
</evidence>
<name>A0A8T0X8A2_PANVG</name>
<feature type="region of interest" description="Disordered" evidence="1">
    <location>
        <begin position="42"/>
        <end position="176"/>
    </location>
</feature>
<feature type="compositionally biased region" description="Basic and acidic residues" evidence="1">
    <location>
        <begin position="46"/>
        <end position="57"/>
    </location>
</feature>
<organism evidence="2 3">
    <name type="scientific">Panicum virgatum</name>
    <name type="common">Blackwell switchgrass</name>
    <dbReference type="NCBI Taxonomy" id="38727"/>
    <lineage>
        <taxon>Eukaryota</taxon>
        <taxon>Viridiplantae</taxon>
        <taxon>Streptophyta</taxon>
        <taxon>Embryophyta</taxon>
        <taxon>Tracheophyta</taxon>
        <taxon>Spermatophyta</taxon>
        <taxon>Magnoliopsida</taxon>
        <taxon>Liliopsida</taxon>
        <taxon>Poales</taxon>
        <taxon>Poaceae</taxon>
        <taxon>PACMAD clade</taxon>
        <taxon>Panicoideae</taxon>
        <taxon>Panicodae</taxon>
        <taxon>Paniceae</taxon>
        <taxon>Panicinae</taxon>
        <taxon>Panicum</taxon>
        <taxon>Panicum sect. Hiantes</taxon>
    </lineage>
</organism>
<comment type="caution">
    <text evidence="2">The sequence shown here is derived from an EMBL/GenBank/DDBJ whole genome shotgun (WGS) entry which is preliminary data.</text>
</comment>
<feature type="compositionally biased region" description="Basic and acidic residues" evidence="1">
    <location>
        <begin position="122"/>
        <end position="134"/>
    </location>
</feature>
<gene>
    <name evidence="2" type="ORF">PVAP13_1NG548300</name>
</gene>
<reference evidence="2" key="1">
    <citation type="submission" date="2020-05" db="EMBL/GenBank/DDBJ databases">
        <title>WGS assembly of Panicum virgatum.</title>
        <authorList>
            <person name="Lovell J.T."/>
            <person name="Jenkins J."/>
            <person name="Shu S."/>
            <person name="Juenger T.E."/>
            <person name="Schmutz J."/>
        </authorList>
    </citation>
    <scope>NUCLEOTIDE SEQUENCE</scope>
    <source>
        <strain evidence="2">AP13</strain>
    </source>
</reference>
<keyword evidence="3" id="KW-1185">Reference proteome</keyword>